<dbReference type="GO" id="GO:0016020">
    <property type="term" value="C:membrane"/>
    <property type="evidence" value="ECO:0007669"/>
    <property type="project" value="UniProtKB-SubCell"/>
</dbReference>
<dbReference type="CDD" id="cd17319">
    <property type="entry name" value="MFS_ExuT_GudP_like"/>
    <property type="match status" value="1"/>
</dbReference>
<dbReference type="Proteomes" id="UP000182427">
    <property type="component" value="Chromosome I"/>
</dbReference>
<comment type="subcellular location">
    <subcellularLocation>
        <location evidence="1">Membrane</location>
        <topology evidence="1">Multi-pass membrane protein</topology>
    </subcellularLocation>
</comment>
<evidence type="ECO:0000313" key="7">
    <source>
        <dbReference type="EMBL" id="SDF93504.1"/>
    </source>
</evidence>
<dbReference type="Pfam" id="PF07690">
    <property type="entry name" value="MFS_1"/>
    <property type="match status" value="1"/>
</dbReference>
<keyword evidence="4 5" id="KW-0472">Membrane</keyword>
<dbReference type="PROSITE" id="PS50850">
    <property type="entry name" value="MFS"/>
    <property type="match status" value="1"/>
</dbReference>
<dbReference type="InterPro" id="IPR020846">
    <property type="entry name" value="MFS_dom"/>
</dbReference>
<dbReference type="InterPro" id="IPR050382">
    <property type="entry name" value="MFS_Na/Anion_cotransporter"/>
</dbReference>
<dbReference type="SUPFAM" id="SSF103473">
    <property type="entry name" value="MFS general substrate transporter"/>
    <property type="match status" value="1"/>
</dbReference>
<dbReference type="Gene3D" id="1.20.1250.20">
    <property type="entry name" value="MFS general substrate transporter like domains"/>
    <property type="match status" value="2"/>
</dbReference>
<dbReference type="RefSeq" id="WP_083346494.1">
    <property type="nucleotide sequence ID" value="NZ_LT629690.1"/>
</dbReference>
<keyword evidence="2 5" id="KW-0812">Transmembrane</keyword>
<protein>
    <submittedName>
        <fullName evidence="7">Sugar phosphate permease</fullName>
    </submittedName>
</protein>
<feature type="transmembrane region" description="Helical" evidence="5">
    <location>
        <begin position="172"/>
        <end position="191"/>
    </location>
</feature>
<dbReference type="AlphaFoldDB" id="A0A1G7Q4T7"/>
<feature type="transmembrane region" description="Helical" evidence="5">
    <location>
        <begin position="385"/>
        <end position="406"/>
    </location>
</feature>
<evidence type="ECO:0000256" key="5">
    <source>
        <dbReference type="SAM" id="Phobius"/>
    </source>
</evidence>
<dbReference type="InterPro" id="IPR011701">
    <property type="entry name" value="MFS"/>
</dbReference>
<evidence type="ECO:0000256" key="2">
    <source>
        <dbReference type="ARBA" id="ARBA00022692"/>
    </source>
</evidence>
<feature type="transmembrane region" description="Helical" evidence="5">
    <location>
        <begin position="223"/>
        <end position="241"/>
    </location>
</feature>
<name>A0A1G7Q4T7_9BACT</name>
<reference evidence="7 8" key="1">
    <citation type="submission" date="2016-10" db="EMBL/GenBank/DDBJ databases">
        <authorList>
            <person name="de Groot N.N."/>
        </authorList>
    </citation>
    <scope>NUCLEOTIDE SEQUENCE [LARGE SCALE GENOMIC DNA]</scope>
    <source>
        <strain evidence="7 8">GAS232</strain>
    </source>
</reference>
<feature type="transmembrane region" description="Helical" evidence="5">
    <location>
        <begin position="356"/>
        <end position="379"/>
    </location>
</feature>
<evidence type="ECO:0000259" key="6">
    <source>
        <dbReference type="PROSITE" id="PS50850"/>
    </source>
</evidence>
<dbReference type="PANTHER" id="PTHR11662">
    <property type="entry name" value="SOLUTE CARRIER FAMILY 17"/>
    <property type="match status" value="1"/>
</dbReference>
<organism evidence="7 8">
    <name type="scientific">Terriglobus roseus</name>
    <dbReference type="NCBI Taxonomy" id="392734"/>
    <lineage>
        <taxon>Bacteria</taxon>
        <taxon>Pseudomonadati</taxon>
        <taxon>Acidobacteriota</taxon>
        <taxon>Terriglobia</taxon>
        <taxon>Terriglobales</taxon>
        <taxon>Acidobacteriaceae</taxon>
        <taxon>Terriglobus</taxon>
    </lineage>
</organism>
<evidence type="ECO:0000256" key="1">
    <source>
        <dbReference type="ARBA" id="ARBA00004141"/>
    </source>
</evidence>
<evidence type="ECO:0000313" key="8">
    <source>
        <dbReference type="Proteomes" id="UP000182427"/>
    </source>
</evidence>
<dbReference type="OrthoDB" id="9773404at2"/>
<feature type="domain" description="Major facilitator superfamily (MFS) profile" evidence="6">
    <location>
        <begin position="18"/>
        <end position="411"/>
    </location>
</feature>
<dbReference type="PANTHER" id="PTHR11662:SF399">
    <property type="entry name" value="FI19708P1-RELATED"/>
    <property type="match status" value="1"/>
</dbReference>
<gene>
    <name evidence="7" type="ORF">SAMN05444167_3746</name>
</gene>
<evidence type="ECO:0000256" key="4">
    <source>
        <dbReference type="ARBA" id="ARBA00023136"/>
    </source>
</evidence>
<keyword evidence="3 5" id="KW-1133">Transmembrane helix</keyword>
<dbReference type="InterPro" id="IPR036259">
    <property type="entry name" value="MFS_trans_sf"/>
</dbReference>
<sequence length="416" mass="44527">MNAFATKERSLRAHQGITLALLFTAGIVNFFDRSSLSVANTVVRGELHLNNAQMGWLLSAFSLSYGFAQLGLVAWLDRLGTRVMLGVGLAVWSLAQLLTGFVTSFPVFIILRILLGAGEAPFYPSGIRSVREWFSRGTRGRATALMSSSQTFGLAAAPPLLTLLMLRIGWRGMFEVLGGVGLVVALLWLLLHRPRAATMYSDETLTVIPTGSVYRELLTQRTVWGMMLGFGGVNYTAWLYIAWLPGYLQTERHLSLSQSGWLAAIPFLAGAFGMLASGFLADAFAARGYKLTSIHRTQIIVGMVLSAAASFFASHAYSLPAAVISISVAFGFIQFGGTSGWGYVQAVSPSHLVSALGALQNFASFLIASVAPVVTGMIVDRTHSFTLAFAVCSAVTLLGALSYATLGSPSGMKIEE</sequence>
<accession>A0A1G7Q4T7</accession>
<evidence type="ECO:0000256" key="3">
    <source>
        <dbReference type="ARBA" id="ARBA00022989"/>
    </source>
</evidence>
<proteinExistence type="predicted"/>
<dbReference type="GO" id="GO:0022857">
    <property type="term" value="F:transmembrane transporter activity"/>
    <property type="evidence" value="ECO:0007669"/>
    <property type="project" value="InterPro"/>
</dbReference>
<feature type="transmembrane region" description="Helical" evidence="5">
    <location>
        <begin position="55"/>
        <end position="76"/>
    </location>
</feature>
<keyword evidence="8" id="KW-1185">Reference proteome</keyword>
<feature type="transmembrane region" description="Helical" evidence="5">
    <location>
        <begin position="261"/>
        <end position="285"/>
    </location>
</feature>
<dbReference type="EMBL" id="LT629690">
    <property type="protein sequence ID" value="SDF93504.1"/>
    <property type="molecule type" value="Genomic_DNA"/>
</dbReference>